<evidence type="ECO:0000256" key="1">
    <source>
        <dbReference type="ARBA" id="ARBA00004453"/>
    </source>
</evidence>
<dbReference type="Pfam" id="PF22470">
    <property type="entry name" value="Histone_HNS_N"/>
    <property type="match status" value="1"/>
</dbReference>
<dbReference type="PANTHER" id="PTHR38097:SF2">
    <property type="entry name" value="DNA-BINDING PROTEIN STPA"/>
    <property type="match status" value="1"/>
</dbReference>
<comment type="subcellular location">
    <subcellularLocation>
        <location evidence="1">Cytoplasm</location>
        <location evidence="1">Nucleoid</location>
    </subcellularLocation>
</comment>
<keyword evidence="3" id="KW-0963">Cytoplasm</keyword>
<evidence type="ECO:0000256" key="5">
    <source>
        <dbReference type="PIRNR" id="PIRNR002096"/>
    </source>
</evidence>
<dbReference type="GO" id="GO:0003681">
    <property type="term" value="F:bent DNA binding"/>
    <property type="evidence" value="ECO:0007669"/>
    <property type="project" value="TreeGrafter"/>
</dbReference>
<dbReference type="InterPro" id="IPR027454">
    <property type="entry name" value="Histone_HNS_N"/>
</dbReference>
<evidence type="ECO:0000256" key="4">
    <source>
        <dbReference type="ARBA" id="ARBA00023125"/>
    </source>
</evidence>
<dbReference type="GO" id="GO:0046983">
    <property type="term" value="F:protein dimerization activity"/>
    <property type="evidence" value="ECO:0007669"/>
    <property type="project" value="InterPro"/>
</dbReference>
<feature type="domain" description="DNA-binding protein H-NS-like C-terminal" evidence="9">
    <location>
        <begin position="88"/>
        <end position="135"/>
    </location>
</feature>
<protein>
    <recommendedName>
        <fullName evidence="5">DNA-binding protein</fullName>
    </recommendedName>
</protein>
<dbReference type="InterPro" id="IPR027444">
    <property type="entry name" value="H-NS_C_dom"/>
</dbReference>
<dbReference type="GO" id="GO:0009295">
    <property type="term" value="C:nucleoid"/>
    <property type="evidence" value="ECO:0007669"/>
    <property type="project" value="UniProtKB-SubCell"/>
</dbReference>
<evidence type="ECO:0000256" key="2">
    <source>
        <dbReference type="ARBA" id="ARBA00010610"/>
    </source>
</evidence>
<dbReference type="SUPFAM" id="SSF81273">
    <property type="entry name" value="H-NS histone-like proteins"/>
    <property type="match status" value="2"/>
</dbReference>
<dbReference type="RefSeq" id="WP_077542275.1">
    <property type="nucleotide sequence ID" value="NZ_MLHN01000009.1"/>
</dbReference>
<name>A0A1V3J6H3_9PAST</name>
<dbReference type="InterPro" id="IPR037150">
    <property type="entry name" value="H-NS_C_dom_sf"/>
</dbReference>
<dbReference type="InterPro" id="IPR054180">
    <property type="entry name" value="H-NS-like_N"/>
</dbReference>
<dbReference type="Pfam" id="PF00816">
    <property type="entry name" value="Histone_HNS"/>
    <property type="match status" value="1"/>
</dbReference>
<evidence type="ECO:0000256" key="6">
    <source>
        <dbReference type="PIRSR" id="PIRSR002096-1"/>
    </source>
</evidence>
<dbReference type="GO" id="GO:0003680">
    <property type="term" value="F:minor groove of adenine-thymine-rich DNA binding"/>
    <property type="evidence" value="ECO:0007669"/>
    <property type="project" value="TreeGrafter"/>
</dbReference>
<dbReference type="PANTHER" id="PTHR38097">
    <property type="match status" value="1"/>
</dbReference>
<feature type="region of interest" description="Disordered" evidence="8">
    <location>
        <begin position="86"/>
        <end position="135"/>
    </location>
</feature>
<keyword evidence="4 5" id="KW-0238">DNA-binding</keyword>
<dbReference type="AlphaFoldDB" id="A0A1V3J6H3"/>
<accession>A0A1V3J6H3</accession>
<dbReference type="PIRSF" id="PIRSF002096">
    <property type="entry name" value="HnS"/>
    <property type="match status" value="1"/>
</dbReference>
<reference evidence="10 11" key="1">
    <citation type="submission" date="2016-10" db="EMBL/GenBank/DDBJ databases">
        <title>Rodentibacter gen. nov. and new species.</title>
        <authorList>
            <person name="Christensen H."/>
        </authorList>
    </citation>
    <scope>NUCLEOTIDE SEQUENCE [LARGE SCALE GENOMIC DNA]</scope>
    <source>
        <strain evidence="11">ppn416</strain>
    </source>
</reference>
<comment type="caution">
    <text evidence="10">The sequence shown here is derived from an EMBL/GenBank/DDBJ whole genome shotgun (WGS) entry which is preliminary data.</text>
</comment>
<proteinExistence type="inferred from homology"/>
<dbReference type="Gene3D" id="4.10.430.10">
    <property type="entry name" value="Histone-like protein H-NS, C-terminal domain"/>
    <property type="match status" value="1"/>
</dbReference>
<dbReference type="EMBL" id="MLHN01000009">
    <property type="protein sequence ID" value="OOF50678.1"/>
    <property type="molecule type" value="Genomic_DNA"/>
</dbReference>
<dbReference type="STRING" id="1908264.BKK54_06225"/>
<gene>
    <name evidence="10" type="ORF">BKK54_06225</name>
</gene>
<dbReference type="GO" id="GO:0000976">
    <property type="term" value="F:transcription cis-regulatory region binding"/>
    <property type="evidence" value="ECO:0007669"/>
    <property type="project" value="TreeGrafter"/>
</dbReference>
<feature type="coiled-coil region" evidence="7">
    <location>
        <begin position="23"/>
        <end position="78"/>
    </location>
</feature>
<feature type="compositionally biased region" description="Polar residues" evidence="8">
    <location>
        <begin position="100"/>
        <end position="135"/>
    </location>
</feature>
<dbReference type="FunFam" id="4.10.430.10:FF:000001">
    <property type="entry name" value="DNA-binding protein"/>
    <property type="match status" value="1"/>
</dbReference>
<sequence>MSDLIKAFTNLRTIRSVVRDLTLEQAENSLKKFEEAVAEKRVQMEEMQKAEIERQARIEKYKELMKQEGITIEELQDIISGVGTSSVRQKRAPRPAKYQYTDTNGKQKTWTGQGRTPSVIQDALNSGQSLSDFEI</sequence>
<evidence type="ECO:0000259" key="9">
    <source>
        <dbReference type="SMART" id="SM00528"/>
    </source>
</evidence>
<evidence type="ECO:0000313" key="11">
    <source>
        <dbReference type="Proteomes" id="UP000188481"/>
    </source>
</evidence>
<dbReference type="GO" id="GO:0032993">
    <property type="term" value="C:protein-DNA complex"/>
    <property type="evidence" value="ECO:0007669"/>
    <property type="project" value="TreeGrafter"/>
</dbReference>
<dbReference type="GO" id="GO:0005829">
    <property type="term" value="C:cytosol"/>
    <property type="evidence" value="ECO:0007669"/>
    <property type="project" value="TreeGrafter"/>
</dbReference>
<comment type="similarity">
    <text evidence="2 5">Belongs to the histone-like protein H-NS family.</text>
</comment>
<dbReference type="Proteomes" id="UP000188481">
    <property type="component" value="Unassembled WGS sequence"/>
</dbReference>
<evidence type="ECO:0000256" key="3">
    <source>
        <dbReference type="ARBA" id="ARBA00022490"/>
    </source>
</evidence>
<evidence type="ECO:0000256" key="7">
    <source>
        <dbReference type="SAM" id="Coils"/>
    </source>
</evidence>
<keyword evidence="7" id="KW-0175">Coiled coil</keyword>
<dbReference type="InterPro" id="IPR001801">
    <property type="entry name" value="Histone_HNS"/>
</dbReference>
<dbReference type="GO" id="GO:0001217">
    <property type="term" value="F:DNA-binding transcription repressor activity"/>
    <property type="evidence" value="ECO:0007669"/>
    <property type="project" value="TreeGrafter"/>
</dbReference>
<keyword evidence="11" id="KW-1185">Reference proteome</keyword>
<dbReference type="Gene3D" id="1.10.287.1050">
    <property type="entry name" value="H-NS histone-like proteins"/>
    <property type="match status" value="1"/>
</dbReference>
<dbReference type="SMART" id="SM00528">
    <property type="entry name" value="HNS"/>
    <property type="match status" value="1"/>
</dbReference>
<evidence type="ECO:0000256" key="8">
    <source>
        <dbReference type="SAM" id="MobiDB-lite"/>
    </source>
</evidence>
<dbReference type="GO" id="GO:0030527">
    <property type="term" value="F:structural constituent of chromatin"/>
    <property type="evidence" value="ECO:0007669"/>
    <property type="project" value="InterPro"/>
</dbReference>
<feature type="DNA-binding region" evidence="6">
    <location>
        <begin position="113"/>
        <end position="118"/>
    </location>
</feature>
<evidence type="ECO:0000313" key="10">
    <source>
        <dbReference type="EMBL" id="OOF50678.1"/>
    </source>
</evidence>
<organism evidence="10 11">
    <name type="scientific">Rodentibacter genomosp. 1</name>
    <dbReference type="NCBI Taxonomy" id="1908264"/>
    <lineage>
        <taxon>Bacteria</taxon>
        <taxon>Pseudomonadati</taxon>
        <taxon>Pseudomonadota</taxon>
        <taxon>Gammaproteobacteria</taxon>
        <taxon>Pasteurellales</taxon>
        <taxon>Pasteurellaceae</taxon>
        <taxon>Rodentibacter</taxon>
    </lineage>
</organism>